<feature type="region of interest" description="Disordered" evidence="1">
    <location>
        <begin position="1274"/>
        <end position="1332"/>
    </location>
</feature>
<dbReference type="RefSeq" id="XP_044725309.1">
    <property type="nucleotide sequence ID" value="XM_044858909.1"/>
</dbReference>
<organism evidence="2 3">
    <name type="scientific">Hirsutella rhossiliensis</name>
    <dbReference type="NCBI Taxonomy" id="111463"/>
    <lineage>
        <taxon>Eukaryota</taxon>
        <taxon>Fungi</taxon>
        <taxon>Dikarya</taxon>
        <taxon>Ascomycota</taxon>
        <taxon>Pezizomycotina</taxon>
        <taxon>Sordariomycetes</taxon>
        <taxon>Hypocreomycetidae</taxon>
        <taxon>Hypocreales</taxon>
        <taxon>Ophiocordycipitaceae</taxon>
        <taxon>Hirsutella</taxon>
    </lineage>
</organism>
<feature type="region of interest" description="Disordered" evidence="1">
    <location>
        <begin position="1348"/>
        <end position="1374"/>
    </location>
</feature>
<feature type="region of interest" description="Disordered" evidence="1">
    <location>
        <begin position="1"/>
        <end position="51"/>
    </location>
</feature>
<feature type="compositionally biased region" description="Polar residues" evidence="1">
    <location>
        <begin position="472"/>
        <end position="483"/>
    </location>
</feature>
<feature type="compositionally biased region" description="Polar residues" evidence="1">
    <location>
        <begin position="14"/>
        <end position="28"/>
    </location>
</feature>
<gene>
    <name evidence="2" type="ORF">HRG_00438</name>
</gene>
<feature type="compositionally biased region" description="Polar residues" evidence="1">
    <location>
        <begin position="405"/>
        <end position="418"/>
    </location>
</feature>
<dbReference type="Proteomes" id="UP000824596">
    <property type="component" value="Unassembled WGS sequence"/>
</dbReference>
<feature type="region of interest" description="Disordered" evidence="1">
    <location>
        <begin position="1092"/>
        <end position="1133"/>
    </location>
</feature>
<accession>A0A9P8N890</accession>
<name>A0A9P8N890_9HYPO</name>
<feature type="region of interest" description="Disordered" evidence="1">
    <location>
        <begin position="405"/>
        <end position="455"/>
    </location>
</feature>
<feature type="region of interest" description="Disordered" evidence="1">
    <location>
        <begin position="469"/>
        <end position="512"/>
    </location>
</feature>
<feature type="region of interest" description="Disordered" evidence="1">
    <location>
        <begin position="359"/>
        <end position="391"/>
    </location>
</feature>
<keyword evidence="3" id="KW-1185">Reference proteome</keyword>
<evidence type="ECO:0000313" key="3">
    <source>
        <dbReference type="Proteomes" id="UP000824596"/>
    </source>
</evidence>
<protein>
    <submittedName>
        <fullName evidence="2">Uncharacterized protein</fullName>
    </submittedName>
</protein>
<dbReference type="EMBL" id="JAIZPD010000001">
    <property type="protein sequence ID" value="KAH0967796.1"/>
    <property type="molecule type" value="Genomic_DNA"/>
</dbReference>
<feature type="region of interest" description="Disordered" evidence="1">
    <location>
        <begin position="1174"/>
        <end position="1254"/>
    </location>
</feature>
<comment type="caution">
    <text evidence="2">The sequence shown here is derived from an EMBL/GenBank/DDBJ whole genome shotgun (WGS) entry which is preliminary data.</text>
</comment>
<reference evidence="2" key="1">
    <citation type="submission" date="2021-09" db="EMBL/GenBank/DDBJ databases">
        <title>A high-quality genome of the endoparasitic fungus Hirsutella rhossiliensis with a comparison of Hirsutella genomes reveals transposable elements contributing to genome size variation.</title>
        <authorList>
            <person name="Lin R."/>
            <person name="Jiao Y."/>
            <person name="Sun X."/>
            <person name="Ling J."/>
            <person name="Xie B."/>
            <person name="Cheng X."/>
        </authorList>
    </citation>
    <scope>NUCLEOTIDE SEQUENCE</scope>
    <source>
        <strain evidence="2">HR02</strain>
    </source>
</reference>
<sequence>MDAANTGERPHGSPSEQMNPNAHNQDQDPINARGRTRTRDEDVEDEADLKGPAIALTESHLRVPAWTRVKTAARPHRTVRHIMRRIGTLALKFTKKKKRQTKETQDDRCELPRARHQRTQAFKPCQDDWQTVGLPQSKAEMACQVMSAKVDIANRVLELPAEAFVAEVDDLLNSVHTKVVPAKRGIDRHYRLEQVGIVGGHRLKSYNMIWPILVKGAEMAGRRIDIQAAAFAQLAAHLQEARPDPRVPIAGTGRPDLSDIADVTEPESFMALMRAPEGTALATSPTKRPAQPITPIMARPARLSETKIELLPAPTPITESSPVKSSPLPASFADTPSPRRIVATSPSLETFATGCSVRVAPGQMPSSPLRPNTAPRSFQVPSDDDSTTLTPKAHAATGVFMASSYDDSTSSAGINTSNERADAQAGDQLALNPRPDTSKVFQVPSDAESTLSSDTNSFQYAQDQAGHGSIMSAKTGNSPQASKVASADAFGSSPAHAGKETLSAPSSPINFSRPFPSTPVGRYQLESTTPHESVPMPSSPTPGLTQSKKSLLEAMPPFTPRLPVSELGGMDTNKDTKFDFGTTSASFNSPSSILPSWANPHLAAEAQKKLRRKSEPLFRTFFKGRAAAHLSASPKKVTFRDLVDQSTPGSLRADSFPYEPNAENAIARQQQNLLTPEITISPAAAVGGAATPAISWAYMTGRAASDTIGQRTPQAMDQVNDRESVLSVDMHRNLNIFGGEEVSPFKRRATAIDQLARIAEANCDGQAKVVVTQEHARFFVRFKLPTKFAFMFPPAQGFDESRFTTTPSISSSPRIRVPGPYPSVEGAVSSPHPSPMRYLSVEGAVSSPHPSPMRYLSVEGAFSSPQPSPLRTPAIAPAHHDNTMVCDGFAPSPSGFRTGPAFAHGQDSFSLSIDATANYHVDEHSTTIPWRQSSDLHLDSLVAGANAPHPAHHDPMEESDSSLTELMSLDVEMTPAGEDHDMDYAAHERMSAQSDVEMSDLAPAKEEYTTANPTGMIIGDQRISPSYKLSPWYMGIPTMQTSDDDYGWDDVRRLGQNHVVRDHDNHSPGREYMRGFINRARPKRLSATETGSPIVLPTRRPPLGAKDPNTESPLLGKRKAQVERQEARSPFKRGAAPVLKHQWFEASMASHGEQDHEMQDTEPKRLMRGGENVAAFQSDEEMTDAPAMRRSSRLRTLRKPKTAPKSSIPTPIKVSSRAGSGRGHPPKPKSRSVQHELSQQTRINTRKNKGNAEYPSQMLARLSIHEMEVDTQANHFSKATKSSRDTKSVGWREPLVSHQDEPPKRGRRAKIKPKATQGQTGVEKLQRQDAAARKKRTAQVATNLGLPAMDLGLPVNGAPARPGRITRAAARAQQ</sequence>
<feature type="compositionally biased region" description="Basic and acidic residues" evidence="1">
    <location>
        <begin position="1120"/>
        <end position="1129"/>
    </location>
</feature>
<evidence type="ECO:0000256" key="1">
    <source>
        <dbReference type="SAM" id="MobiDB-lite"/>
    </source>
</evidence>
<dbReference type="OrthoDB" id="4924986at2759"/>
<feature type="compositionally biased region" description="Basic residues" evidence="1">
    <location>
        <begin position="1190"/>
        <end position="1202"/>
    </location>
</feature>
<proteinExistence type="predicted"/>
<evidence type="ECO:0000313" key="2">
    <source>
        <dbReference type="EMBL" id="KAH0967796.1"/>
    </source>
</evidence>
<feature type="compositionally biased region" description="Polar residues" evidence="1">
    <location>
        <begin position="364"/>
        <end position="380"/>
    </location>
</feature>
<feature type="region of interest" description="Disordered" evidence="1">
    <location>
        <begin position="314"/>
        <end position="339"/>
    </location>
</feature>
<dbReference type="GeneID" id="68349567"/>